<dbReference type="EMBL" id="FP565575">
    <property type="protein sequence ID" value="CBE67399.1"/>
    <property type="molecule type" value="Genomic_DNA"/>
</dbReference>
<name>D5MJ34_METO1</name>
<evidence type="ECO:0000313" key="2">
    <source>
        <dbReference type="Proteomes" id="UP000006898"/>
    </source>
</evidence>
<dbReference type="HOGENOM" id="CLU_879066_0_0_0"/>
<dbReference type="STRING" id="671143.DAMO_0308"/>
<evidence type="ECO:0000313" key="1">
    <source>
        <dbReference type="EMBL" id="CBE67399.1"/>
    </source>
</evidence>
<dbReference type="KEGG" id="mox:DAMO_0308"/>
<gene>
    <name evidence="1" type="ORF">DAMO_0308</name>
</gene>
<dbReference type="AlphaFoldDB" id="D5MJ34"/>
<dbReference type="eggNOG" id="COG3121">
    <property type="taxonomic scope" value="Bacteria"/>
</dbReference>
<reference evidence="1 2" key="1">
    <citation type="journal article" date="2010" name="Nature">
        <title>Nitrite-driven anaerobic methane oxidation by oxygenic bacteria.</title>
        <authorList>
            <person name="Ettwig K.F."/>
            <person name="Butler M.K."/>
            <person name="Le Paslier D."/>
            <person name="Pelletier E."/>
            <person name="Mangenot S."/>
            <person name="Kuypers M.M.M."/>
            <person name="Schreiber F."/>
            <person name="Dutilh B.E."/>
            <person name="Zedelius J."/>
            <person name="de Beer D."/>
            <person name="Gloerich J."/>
            <person name="Wessels H.J.C.T."/>
            <person name="van Allen T."/>
            <person name="Luesken F."/>
            <person name="Wu M."/>
            <person name="van de Pas-Schoonen K.T."/>
            <person name="Op den Camp H.J.M."/>
            <person name="Janssen-Megens E.M."/>
            <person name="Francoijs K-J."/>
            <person name="Stunnenberg H."/>
            <person name="Weissenbach J."/>
            <person name="Jetten M.S.M."/>
            <person name="Strous M."/>
        </authorList>
    </citation>
    <scope>NUCLEOTIDE SEQUENCE [LARGE SCALE GENOMIC DNA]</scope>
</reference>
<accession>D5MJ34</accession>
<proteinExistence type="predicted"/>
<protein>
    <submittedName>
        <fullName evidence="1">Uncharacterized protein</fullName>
    </submittedName>
</protein>
<sequence length="316" mass="32602">MRSTVRTVLICLVVSLGVIVSAEKSWAGFVSGGSRLIYYYSQRSLVNPGAGSGTGATILAVKNNSSDATKVQMKIFNGSTCAGFGPVTFDLPGNQSLRINVSDHVSATPFPEGWVDLYAVNSGGTPIRWDYLTGKFTVLDFGGSSTTVAISQAAAMFSDANRSSDPQGGVIADNTDARTWAPHLQSVDFWATGGPFNISDRLVVVPVSSVPGTAPVASTSGIGLSFKTLAGAETLNTSATTSCMLASSLPSLHPGFSASYPNGATVTDGGTLNLVADSSGTNKGNAGWLFEMATSPLLLGVHPIQAWAELAVDGHE</sequence>
<organism evidence="1 2">
    <name type="scientific">Methylomirabilis oxygeniifera</name>
    <dbReference type="NCBI Taxonomy" id="671143"/>
    <lineage>
        <taxon>Bacteria</taxon>
        <taxon>Candidatus Methylomirabilota</taxon>
        <taxon>Candidatus Methylomirabilia</taxon>
        <taxon>Candidatus Methylomirabilales</taxon>
        <taxon>Candidatus Methylomirabilaceae</taxon>
        <taxon>Candidatus Methylomirabilis</taxon>
    </lineage>
</organism>
<dbReference type="Proteomes" id="UP000006898">
    <property type="component" value="Chromosome"/>
</dbReference>